<evidence type="ECO:0000313" key="2">
    <source>
        <dbReference type="EMBL" id="MDA3733714.1"/>
    </source>
</evidence>
<organism evidence="2 3">
    <name type="scientific">Holtiella tumoricola</name>
    <dbReference type="NCBI Taxonomy" id="3018743"/>
    <lineage>
        <taxon>Bacteria</taxon>
        <taxon>Bacillati</taxon>
        <taxon>Bacillota</taxon>
        <taxon>Clostridia</taxon>
        <taxon>Lachnospirales</taxon>
        <taxon>Cellulosilyticaceae</taxon>
        <taxon>Holtiella</taxon>
    </lineage>
</organism>
<gene>
    <name evidence="2" type="ORF">PBV87_19775</name>
</gene>
<name>A0AA42J2G5_9FIRM</name>
<keyword evidence="3" id="KW-1185">Reference proteome</keyword>
<proteinExistence type="predicted"/>
<evidence type="ECO:0000313" key="3">
    <source>
        <dbReference type="Proteomes" id="UP001169242"/>
    </source>
</evidence>
<sequence>MANSKNNAVCYFRLFNARPTKDAFDLYLDDKQVYSYLLYEDFTKYYPLPSGKHILKITYHHQIEPLYEKKINLQRHQIYTGVLAHKYKEPENFHIFCLEEPNKKLEGLHLGIRLLHFSQHEGTLCLSTPEAPLPIRRIRYGQASSYLVREANAYTLNIEQSPEELTSDTETSGPLAILRNQKFKPGRLYSIFFIGEGTAQFPYKAILSIDGYSYLKIDFESKSTS</sequence>
<comment type="caution">
    <text evidence="2">The sequence shown here is derived from an EMBL/GenBank/DDBJ whole genome shotgun (WGS) entry which is preliminary data.</text>
</comment>
<accession>A0AA42J2G5</accession>
<dbReference type="AlphaFoldDB" id="A0AA42J2G5"/>
<dbReference type="Proteomes" id="UP001169242">
    <property type="component" value="Unassembled WGS sequence"/>
</dbReference>
<dbReference type="InterPro" id="IPR025510">
    <property type="entry name" value="DUF4397"/>
</dbReference>
<dbReference type="EMBL" id="JAQIFT010000068">
    <property type="protein sequence ID" value="MDA3733714.1"/>
    <property type="molecule type" value="Genomic_DNA"/>
</dbReference>
<feature type="domain" description="DUF4397" evidence="1">
    <location>
        <begin position="12"/>
        <end position="123"/>
    </location>
</feature>
<dbReference type="Pfam" id="PF14344">
    <property type="entry name" value="DUF4397"/>
    <property type="match status" value="1"/>
</dbReference>
<dbReference type="RefSeq" id="WP_053985367.1">
    <property type="nucleotide sequence ID" value="NZ_JAQIFT010000068.1"/>
</dbReference>
<evidence type="ECO:0000259" key="1">
    <source>
        <dbReference type="Pfam" id="PF14344"/>
    </source>
</evidence>
<reference evidence="2" key="1">
    <citation type="journal article" date="2023" name="Int. J. Syst. Evol. Microbiol.">
        <title>&lt;i&gt;Holtiella tumoricola&lt;/i&gt; gen. nov. sp. nov., isolated from a human clinical sample.</title>
        <authorList>
            <person name="Allen-Vercoe E."/>
            <person name="Daigneault M.C."/>
            <person name="Vancuren S.J."/>
            <person name="Cochrane K."/>
            <person name="O'Neal L.L."/>
            <person name="Sankaranarayanan K."/>
            <person name="Lawson P.A."/>
        </authorList>
    </citation>
    <scope>NUCLEOTIDE SEQUENCE</scope>
    <source>
        <strain evidence="2">CC70A</strain>
    </source>
</reference>
<protein>
    <submittedName>
        <fullName evidence="2">DUF4397 domain-containing protein</fullName>
    </submittedName>
</protein>